<evidence type="ECO:0000313" key="2">
    <source>
        <dbReference type="Proteomes" id="UP000203990"/>
    </source>
</evidence>
<dbReference type="OrthoDB" id="21761at10239"/>
<organism evidence="1 2">
    <name type="scientific">Klebsiella phage vB_KpnM_KB57</name>
    <dbReference type="NCBI Taxonomy" id="1719140"/>
    <lineage>
        <taxon>Viruses</taxon>
        <taxon>Duplodnaviria</taxon>
        <taxon>Heunggongvirae</taxon>
        <taxon>Uroviricota</taxon>
        <taxon>Caudoviricetes</taxon>
        <taxon>Vequintavirinae</taxon>
        <taxon>Mydovirus</taxon>
        <taxon>Mydovirus KB57</taxon>
    </lineage>
</organism>
<gene>
    <name evidence="1" type="ORF">KB57_158</name>
</gene>
<keyword evidence="2" id="KW-1185">Reference proteome</keyword>
<dbReference type="KEGG" id="vg:26523124"/>
<dbReference type="RefSeq" id="YP_009187771.1">
    <property type="nucleotide sequence ID" value="NC_028659.1"/>
</dbReference>
<proteinExistence type="predicted"/>
<name>A0A0S1RVC0_9CAUD</name>
<dbReference type="GeneID" id="26523124"/>
<sequence length="124" mass="14376">MNDVRGDTLKVGDSVYIYFGYNELKPGIVKEIRGKMAKVLVDAYPNREDDEDRYSLSKWKPGICMIKAEEPTGYYPDEVILLLEEIRRLRDEAPMNKDGLPTKQLCQGLLNFWDMKRPMKLVTS</sequence>
<protein>
    <submittedName>
        <fullName evidence="1">Uncharacterized protein</fullName>
    </submittedName>
</protein>
<accession>A0A0S1RVC0</accession>
<dbReference type="Pfam" id="PF23835">
    <property type="entry name" value="DUF7205"/>
    <property type="match status" value="1"/>
</dbReference>
<reference evidence="1 2" key="1">
    <citation type="submission" date="2015-10" db="EMBL/GenBank/DDBJ databases">
        <title>Complete genome sequence of Klebsiella pneumoniae bacteriophage vB_KpnM_KB57.</title>
        <authorList>
            <person name="Volozhantsev N.V."/>
            <person name="Popova A.V."/>
            <person name="Krasilnikova V.M."/>
            <person name="Bogun A.G."/>
        </authorList>
    </citation>
    <scope>NUCLEOTIDE SEQUENCE [LARGE SCALE GENOMIC DNA]</scope>
</reference>
<evidence type="ECO:0000313" key="1">
    <source>
        <dbReference type="EMBL" id="ALM02545.1"/>
    </source>
</evidence>
<dbReference type="EMBL" id="KT934943">
    <property type="protein sequence ID" value="ALM02545.1"/>
    <property type="molecule type" value="Genomic_DNA"/>
</dbReference>
<dbReference type="InterPro" id="IPR055629">
    <property type="entry name" value="DUF7205"/>
</dbReference>
<dbReference type="Proteomes" id="UP000203990">
    <property type="component" value="Segment"/>
</dbReference>